<dbReference type="RefSeq" id="WP_095914337.1">
    <property type="nucleotide sequence ID" value="NZ_CAUUPF010000015.1"/>
</dbReference>
<proteinExistence type="predicted"/>
<dbReference type="EMBL" id="CP022384">
    <property type="protein sequence ID" value="ATA82309.1"/>
    <property type="molecule type" value="Genomic_DNA"/>
</dbReference>
<gene>
    <name evidence="2" type="ORF">CGC53_08110</name>
</gene>
<organism evidence="2 3">
    <name type="scientific">Capnocytophaga leadbetteri</name>
    <dbReference type="NCBI Taxonomy" id="327575"/>
    <lineage>
        <taxon>Bacteria</taxon>
        <taxon>Pseudomonadati</taxon>
        <taxon>Bacteroidota</taxon>
        <taxon>Flavobacteriia</taxon>
        <taxon>Flavobacteriales</taxon>
        <taxon>Flavobacteriaceae</taxon>
        <taxon>Capnocytophaga</taxon>
    </lineage>
</organism>
<evidence type="ECO:0000259" key="1">
    <source>
        <dbReference type="Pfam" id="PF13274"/>
    </source>
</evidence>
<evidence type="ECO:0000313" key="2">
    <source>
        <dbReference type="EMBL" id="ATA82309.1"/>
    </source>
</evidence>
<dbReference type="InterPro" id="IPR025272">
    <property type="entry name" value="SocA_Panacea"/>
</dbReference>
<dbReference type="KEGG" id="clk:CGC53_08110"/>
<feature type="domain" description="Antitoxin SocA-like Panacea" evidence="1">
    <location>
        <begin position="29"/>
        <end position="123"/>
    </location>
</feature>
<reference evidence="3" key="1">
    <citation type="submission" date="2017-06" db="EMBL/GenBank/DDBJ databases">
        <title>Capnocytophaga spp. assemblies.</title>
        <authorList>
            <person name="Gulvik C.A."/>
        </authorList>
    </citation>
    <scope>NUCLEOTIDE SEQUENCE [LARGE SCALE GENOMIC DNA]</scope>
    <source>
        <strain evidence="3">H6253</strain>
    </source>
</reference>
<protein>
    <recommendedName>
        <fullName evidence="1">Antitoxin SocA-like Panacea domain-containing protein</fullName>
    </recommendedName>
</protein>
<dbReference type="Proteomes" id="UP000217276">
    <property type="component" value="Chromosome"/>
</dbReference>
<sequence>MERVINILIYLYRNYPKSNELSYSRVILLLYLIEWKYSIKYFEKLTDLEWIIKGNKPICKNLYNIFDDSSNFTIRITEDYQNIIYFLNSKKIINFEKEKTKETIDFVIEHCKDLEFYDLNNIVSSTYAIINTKENQIINFVKLAKLYKGRN</sequence>
<dbReference type="AlphaFoldDB" id="A0A250FAZ2"/>
<accession>A0A250FAZ2</accession>
<keyword evidence="3" id="KW-1185">Reference proteome</keyword>
<evidence type="ECO:0000313" key="3">
    <source>
        <dbReference type="Proteomes" id="UP000217276"/>
    </source>
</evidence>
<dbReference type="Pfam" id="PF13274">
    <property type="entry name" value="SocA_Panacea"/>
    <property type="match status" value="1"/>
</dbReference>
<name>A0A250FAZ2_9FLAO</name>